<keyword evidence="9" id="KW-1185">Reference proteome</keyword>
<feature type="binding site" evidence="6">
    <location>
        <position position="127"/>
    </location>
    <ligand>
        <name>Fe cation</name>
        <dbReference type="ChEBI" id="CHEBI:24875"/>
        <note>catalytic</note>
    </ligand>
</feature>
<dbReference type="AlphaFoldDB" id="A0A3A3Z1W4"/>
<name>A0A3A3Z1W4_9ACTN</name>
<dbReference type="InterPro" id="IPR011051">
    <property type="entry name" value="RmlC_Cupin_sf"/>
</dbReference>
<comment type="similarity">
    <text evidence="1">Belongs to the cysteine dioxygenase family.</text>
</comment>
<keyword evidence="3 8" id="KW-0223">Dioxygenase</keyword>
<evidence type="ECO:0000256" key="4">
    <source>
        <dbReference type="ARBA" id="ARBA00023002"/>
    </source>
</evidence>
<dbReference type="Gene3D" id="2.60.120.10">
    <property type="entry name" value="Jelly Rolls"/>
    <property type="match status" value="1"/>
</dbReference>
<protein>
    <submittedName>
        <fullName evidence="8">Cysteine dioxygenase</fullName>
    </submittedName>
</protein>
<gene>
    <name evidence="8" type="ORF">D5H78_12490</name>
</gene>
<dbReference type="CDD" id="cd10548">
    <property type="entry name" value="cupin_CDO"/>
    <property type="match status" value="1"/>
</dbReference>
<dbReference type="RefSeq" id="WP_119950811.1">
    <property type="nucleotide sequence ID" value="NZ_QZEZ01000005.1"/>
</dbReference>
<dbReference type="PANTHER" id="PTHR12918:SF1">
    <property type="entry name" value="CYSTEINE DIOXYGENASE TYPE 1"/>
    <property type="match status" value="1"/>
</dbReference>
<dbReference type="InterPro" id="IPR014710">
    <property type="entry name" value="RmlC-like_jellyroll"/>
</dbReference>
<feature type="region of interest" description="Disordered" evidence="7">
    <location>
        <begin position="1"/>
        <end position="25"/>
    </location>
</feature>
<feature type="binding site" evidence="6">
    <location>
        <position position="78"/>
    </location>
    <ligand>
        <name>Fe cation</name>
        <dbReference type="ChEBI" id="CHEBI:24875"/>
        <note>catalytic</note>
    </ligand>
</feature>
<evidence type="ECO:0000256" key="3">
    <source>
        <dbReference type="ARBA" id="ARBA00022964"/>
    </source>
</evidence>
<keyword evidence="5 6" id="KW-0408">Iron</keyword>
<evidence type="ECO:0000256" key="1">
    <source>
        <dbReference type="ARBA" id="ARBA00006622"/>
    </source>
</evidence>
<dbReference type="Proteomes" id="UP000265614">
    <property type="component" value="Unassembled WGS sequence"/>
</dbReference>
<keyword evidence="2 6" id="KW-0479">Metal-binding</keyword>
<feature type="binding site" evidence="6">
    <location>
        <position position="80"/>
    </location>
    <ligand>
        <name>Fe cation</name>
        <dbReference type="ChEBI" id="CHEBI:24875"/>
        <note>catalytic</note>
    </ligand>
</feature>
<sequence length="171" mass="18285">MTALDPGPSLGAALPHGPGAPSPADLSRLVRRLAAEQDLWRGAVRYDPDHRHYARVATGTGYEAWLLTWLPGQSTGLHDHGGSAGAFTVLRGALRELSPRADGLRTRLRERVLQTAAVRTFGPDHLHDVAALDGPAVSLHLYGPALTTMTRYALVDGVLRVTAREGAGSDW</sequence>
<dbReference type="SUPFAM" id="SSF51182">
    <property type="entry name" value="RmlC-like cupins"/>
    <property type="match status" value="1"/>
</dbReference>
<evidence type="ECO:0000256" key="5">
    <source>
        <dbReference type="ARBA" id="ARBA00023004"/>
    </source>
</evidence>
<keyword evidence="4" id="KW-0560">Oxidoreductase</keyword>
<dbReference type="Pfam" id="PF05995">
    <property type="entry name" value="CDO_I"/>
    <property type="match status" value="1"/>
</dbReference>
<dbReference type="EMBL" id="QZEZ01000005">
    <property type="protein sequence ID" value="RJK95458.1"/>
    <property type="molecule type" value="Genomic_DNA"/>
</dbReference>
<evidence type="ECO:0000256" key="6">
    <source>
        <dbReference type="PIRSR" id="PIRSR610300-51"/>
    </source>
</evidence>
<evidence type="ECO:0000313" key="9">
    <source>
        <dbReference type="Proteomes" id="UP000265614"/>
    </source>
</evidence>
<evidence type="ECO:0000256" key="2">
    <source>
        <dbReference type="ARBA" id="ARBA00022723"/>
    </source>
</evidence>
<dbReference type="GO" id="GO:0008198">
    <property type="term" value="F:ferrous iron binding"/>
    <property type="evidence" value="ECO:0007669"/>
    <property type="project" value="TreeGrafter"/>
</dbReference>
<dbReference type="InterPro" id="IPR010300">
    <property type="entry name" value="CDO_1"/>
</dbReference>
<accession>A0A3A3Z1W4</accession>
<reference evidence="8 9" key="1">
    <citation type="submission" date="2018-09" db="EMBL/GenBank/DDBJ databases">
        <title>YIM 75000 draft genome.</title>
        <authorList>
            <person name="Tang S."/>
            <person name="Feng Y."/>
        </authorList>
    </citation>
    <scope>NUCLEOTIDE SEQUENCE [LARGE SCALE GENOMIC DNA]</scope>
    <source>
        <strain evidence="8 9">YIM 75000</strain>
    </source>
</reference>
<evidence type="ECO:0000256" key="7">
    <source>
        <dbReference type="SAM" id="MobiDB-lite"/>
    </source>
</evidence>
<organism evidence="8 9">
    <name type="scientific">Vallicoccus soli</name>
    <dbReference type="NCBI Taxonomy" id="2339232"/>
    <lineage>
        <taxon>Bacteria</taxon>
        <taxon>Bacillati</taxon>
        <taxon>Actinomycetota</taxon>
        <taxon>Actinomycetes</taxon>
        <taxon>Motilibacterales</taxon>
        <taxon>Vallicoccaceae</taxon>
        <taxon>Vallicoccus</taxon>
    </lineage>
</organism>
<dbReference type="GO" id="GO:0016702">
    <property type="term" value="F:oxidoreductase activity, acting on single donors with incorporation of molecular oxygen, incorporation of two atoms of oxygen"/>
    <property type="evidence" value="ECO:0007669"/>
    <property type="project" value="InterPro"/>
</dbReference>
<evidence type="ECO:0000313" key="8">
    <source>
        <dbReference type="EMBL" id="RJK95458.1"/>
    </source>
</evidence>
<comment type="caution">
    <text evidence="8">The sequence shown here is derived from an EMBL/GenBank/DDBJ whole genome shotgun (WGS) entry which is preliminary data.</text>
</comment>
<proteinExistence type="inferred from homology"/>
<dbReference type="OrthoDB" id="4217976at2"/>
<dbReference type="PANTHER" id="PTHR12918">
    <property type="entry name" value="CYSTEINE DIOXYGENASE"/>
    <property type="match status" value="1"/>
</dbReference>